<evidence type="ECO:0000256" key="1">
    <source>
        <dbReference type="ARBA" id="ARBA00004173"/>
    </source>
</evidence>
<gene>
    <name evidence="16" type="primary">CSKMT</name>
</gene>
<dbReference type="InterPro" id="IPR029063">
    <property type="entry name" value="SAM-dependent_MTases_sf"/>
</dbReference>
<name>A0AAJ7TNI1_PETMA</name>
<comment type="catalytic activity">
    <reaction evidence="10">
        <text>N(6)-methyl-L-lysyl-[citrate synthase] + S-adenosyl-L-methionine = N(6),N(6)-dimethyl-L-lysyl-[citrate synthase] + S-adenosyl-L-homocysteine + H(+)</text>
        <dbReference type="Rhea" id="RHEA:55548"/>
        <dbReference type="Rhea" id="RHEA-COMP:14213"/>
        <dbReference type="Rhea" id="RHEA-COMP:14214"/>
        <dbReference type="ChEBI" id="CHEBI:15378"/>
        <dbReference type="ChEBI" id="CHEBI:57856"/>
        <dbReference type="ChEBI" id="CHEBI:59789"/>
        <dbReference type="ChEBI" id="CHEBI:61929"/>
        <dbReference type="ChEBI" id="CHEBI:61976"/>
    </reaction>
</comment>
<evidence type="ECO:0000259" key="14">
    <source>
        <dbReference type="Pfam" id="PF13847"/>
    </source>
</evidence>
<dbReference type="Pfam" id="PF13847">
    <property type="entry name" value="Methyltransf_31"/>
    <property type="match status" value="1"/>
</dbReference>
<comment type="function">
    <text evidence="11">Protein-lysine methyltransferase that selectively trimethylates citrate synthase (CS) in mitochondria. Seems to conduct trimethylation in a highly distributive manner rather than in a processive manner, and thus introduces a single methyl group per binding event.</text>
</comment>
<proteinExistence type="inferred from homology"/>
<dbReference type="KEGG" id="pmrn:116947762"/>
<evidence type="ECO:0000256" key="13">
    <source>
        <dbReference type="ARBA" id="ARBA00083084"/>
    </source>
</evidence>
<keyword evidence="5" id="KW-0949">S-adenosyl-L-methionine</keyword>
<dbReference type="CTD" id="751071"/>
<comment type="catalytic activity">
    <reaction evidence="8">
        <text>L-lysyl-[citrate synthase] + S-adenosyl-L-methionine = N(6)-methyl-L-lysyl-[citrate synthase] + S-adenosyl-L-homocysteine + H(+)</text>
        <dbReference type="Rhea" id="RHEA:55544"/>
        <dbReference type="Rhea" id="RHEA-COMP:14212"/>
        <dbReference type="Rhea" id="RHEA-COMP:14213"/>
        <dbReference type="ChEBI" id="CHEBI:15378"/>
        <dbReference type="ChEBI" id="CHEBI:29969"/>
        <dbReference type="ChEBI" id="CHEBI:57856"/>
        <dbReference type="ChEBI" id="CHEBI:59789"/>
        <dbReference type="ChEBI" id="CHEBI:61929"/>
    </reaction>
</comment>
<evidence type="ECO:0000256" key="2">
    <source>
        <dbReference type="ARBA" id="ARBA00008361"/>
    </source>
</evidence>
<evidence type="ECO:0000256" key="10">
    <source>
        <dbReference type="ARBA" id="ARBA00052681"/>
    </source>
</evidence>
<dbReference type="AlphaFoldDB" id="A0AAJ7TNI1"/>
<evidence type="ECO:0000256" key="9">
    <source>
        <dbReference type="ARBA" id="ARBA00052621"/>
    </source>
</evidence>
<dbReference type="FunFam" id="3.40.50.150:FF:000200">
    <property type="entry name" value="Citrate synthase lysine methyltransferase"/>
    <property type="match status" value="1"/>
</dbReference>
<comment type="catalytic activity">
    <reaction evidence="9">
        <text>N(6),N(6)-dimethyl-L-lysyl-[citrate synthase] + S-adenosyl-L-methionine = N(6),N(6),N(6)-trimethyl-L-lysyl-[citrate synthase] + S-adenosyl-L-homocysteine + H(+)</text>
        <dbReference type="Rhea" id="RHEA:55552"/>
        <dbReference type="Rhea" id="RHEA-COMP:14214"/>
        <dbReference type="Rhea" id="RHEA-COMP:14215"/>
        <dbReference type="ChEBI" id="CHEBI:15378"/>
        <dbReference type="ChEBI" id="CHEBI:57856"/>
        <dbReference type="ChEBI" id="CHEBI:59789"/>
        <dbReference type="ChEBI" id="CHEBI:61961"/>
        <dbReference type="ChEBI" id="CHEBI:61976"/>
    </reaction>
</comment>
<sequence>MWRRAGHASRVSSISGSGFTIPCPTHHNATCPVMLLNRVVRRAGLARAIAWCGPQASREKHMSPVDLREGMALPSTWDRFYAEKRAGDFRHFDWFFGYSAVSEQLVPFVRGGARDGACHVLDVGCGTSDFGASLYRASRLPVHVSCVDFSPVAVELMERQWRERPPAPGHPSSTLRFMLADAARLGGLPGFEDGAFGLVLDKGTVDAAIRANDGGRAARRLLAEGLRLLRPGCGALLQFSDEDPDARCPWLEEAAAVAGGGPGRVAVTARELGEFRGVAYYMYVLRKQEVDDDEDDDDDDDDKKKD</sequence>
<dbReference type="GO" id="GO:0032259">
    <property type="term" value="P:methylation"/>
    <property type="evidence" value="ECO:0007669"/>
    <property type="project" value="UniProtKB-KW"/>
</dbReference>
<organism evidence="15 16">
    <name type="scientific">Petromyzon marinus</name>
    <name type="common">Sea lamprey</name>
    <dbReference type="NCBI Taxonomy" id="7757"/>
    <lineage>
        <taxon>Eukaryota</taxon>
        <taxon>Metazoa</taxon>
        <taxon>Chordata</taxon>
        <taxon>Craniata</taxon>
        <taxon>Vertebrata</taxon>
        <taxon>Cyclostomata</taxon>
        <taxon>Hyperoartia</taxon>
        <taxon>Petromyzontiformes</taxon>
        <taxon>Petromyzontidae</taxon>
        <taxon>Petromyzon</taxon>
    </lineage>
</organism>
<evidence type="ECO:0000256" key="4">
    <source>
        <dbReference type="ARBA" id="ARBA00022679"/>
    </source>
</evidence>
<dbReference type="PANTHER" id="PTHR12176:SF83">
    <property type="entry name" value="CITRATE SYNTHASE-LYSINE N-METHYLTRANSFERASE CSKMT, MITOCHONDRIAL"/>
    <property type="match status" value="1"/>
</dbReference>
<evidence type="ECO:0000256" key="7">
    <source>
        <dbReference type="ARBA" id="ARBA00023128"/>
    </source>
</evidence>
<protein>
    <recommendedName>
        <fullName evidence="12">Citrate synthase-lysine N-methyltransferase CSKMT, mitochondrial</fullName>
    </recommendedName>
    <alternativeName>
        <fullName evidence="13">Methyltransferase-like protein 12, mitochondrial</fullName>
    </alternativeName>
</protein>
<dbReference type="GO" id="GO:0008168">
    <property type="term" value="F:methyltransferase activity"/>
    <property type="evidence" value="ECO:0007669"/>
    <property type="project" value="UniProtKB-KW"/>
</dbReference>
<dbReference type="Gene3D" id="3.40.50.150">
    <property type="entry name" value="Vaccinia Virus protein VP39"/>
    <property type="match status" value="1"/>
</dbReference>
<keyword evidence="4" id="KW-0808">Transferase</keyword>
<dbReference type="RefSeq" id="XP_032819767.1">
    <property type="nucleotide sequence ID" value="XM_032963876.1"/>
</dbReference>
<reference evidence="16" key="1">
    <citation type="submission" date="2025-08" db="UniProtKB">
        <authorList>
            <consortium name="RefSeq"/>
        </authorList>
    </citation>
    <scope>IDENTIFICATION</scope>
    <source>
        <tissue evidence="16">Sperm</tissue>
    </source>
</reference>
<evidence type="ECO:0000256" key="12">
    <source>
        <dbReference type="ARBA" id="ARBA00068729"/>
    </source>
</evidence>
<feature type="domain" description="Methyltransferase" evidence="14">
    <location>
        <begin position="116"/>
        <end position="228"/>
    </location>
</feature>
<dbReference type="SUPFAM" id="SSF53335">
    <property type="entry name" value="S-adenosyl-L-methionine-dependent methyltransferases"/>
    <property type="match status" value="1"/>
</dbReference>
<accession>A0AAJ7TNI1</accession>
<evidence type="ECO:0000313" key="15">
    <source>
        <dbReference type="Proteomes" id="UP001318040"/>
    </source>
</evidence>
<keyword evidence="3" id="KW-0489">Methyltransferase</keyword>
<keyword evidence="6" id="KW-0809">Transit peptide</keyword>
<dbReference type="CDD" id="cd02440">
    <property type="entry name" value="AdoMet_MTases"/>
    <property type="match status" value="1"/>
</dbReference>
<dbReference type="InterPro" id="IPR051419">
    <property type="entry name" value="Lys/N-term_MeTrsfase_sf"/>
</dbReference>
<evidence type="ECO:0000313" key="16">
    <source>
        <dbReference type="RefSeq" id="XP_032819767.1"/>
    </source>
</evidence>
<dbReference type="Proteomes" id="UP001318040">
    <property type="component" value="Chromosome 31"/>
</dbReference>
<comment type="similarity">
    <text evidence="2">Belongs to the methyltransferase superfamily.</text>
</comment>
<evidence type="ECO:0000256" key="5">
    <source>
        <dbReference type="ARBA" id="ARBA00022691"/>
    </source>
</evidence>
<evidence type="ECO:0000256" key="6">
    <source>
        <dbReference type="ARBA" id="ARBA00022946"/>
    </source>
</evidence>
<evidence type="ECO:0000256" key="11">
    <source>
        <dbReference type="ARBA" id="ARBA00058794"/>
    </source>
</evidence>
<keyword evidence="15" id="KW-1185">Reference proteome</keyword>
<dbReference type="InterPro" id="IPR025714">
    <property type="entry name" value="Methyltranfer_dom"/>
</dbReference>
<dbReference type="PANTHER" id="PTHR12176">
    <property type="entry name" value="SAM-DEPENDENT METHYLTRANSFERASE SUPERFAMILY PROTEIN"/>
    <property type="match status" value="1"/>
</dbReference>
<evidence type="ECO:0000256" key="8">
    <source>
        <dbReference type="ARBA" id="ARBA00051191"/>
    </source>
</evidence>
<comment type="subcellular location">
    <subcellularLocation>
        <location evidence="1">Mitochondrion</location>
    </subcellularLocation>
</comment>
<evidence type="ECO:0000256" key="3">
    <source>
        <dbReference type="ARBA" id="ARBA00022603"/>
    </source>
</evidence>
<dbReference type="GO" id="GO:0005739">
    <property type="term" value="C:mitochondrion"/>
    <property type="evidence" value="ECO:0007669"/>
    <property type="project" value="UniProtKB-SubCell"/>
</dbReference>
<keyword evidence="7" id="KW-0496">Mitochondrion</keyword>